<dbReference type="AlphaFoldDB" id="A0A562NPF6"/>
<sequence>MKRAATRIGDGETELEVPLETVCFIIIKAREFDAKDPVTEPSPASNPSDDHSAAILEDHDDDPVLEELRSLISDLSVDAQIDLVALMWLGRDDQSVDEWQGVRQQAADAHNEHTSDYLCGTPLLADHLADGLSTLGYSCAEYECEHL</sequence>
<dbReference type="OrthoDB" id="5641374at2"/>
<evidence type="ECO:0000313" key="2">
    <source>
        <dbReference type="EMBL" id="TWI34089.1"/>
    </source>
</evidence>
<comment type="caution">
    <text evidence="2">The sequence shown here is derived from an EMBL/GenBank/DDBJ whole genome shotgun (WGS) entry which is preliminary data.</text>
</comment>
<feature type="region of interest" description="Disordered" evidence="1">
    <location>
        <begin position="35"/>
        <end position="59"/>
    </location>
</feature>
<evidence type="ECO:0000313" key="3">
    <source>
        <dbReference type="Proteomes" id="UP000317122"/>
    </source>
</evidence>
<dbReference type="Proteomes" id="UP000317122">
    <property type="component" value="Unassembled WGS sequence"/>
</dbReference>
<name>A0A562NPF6_9HYPH</name>
<dbReference type="EMBL" id="VLKT01000023">
    <property type="protein sequence ID" value="TWI34089.1"/>
    <property type="molecule type" value="Genomic_DNA"/>
</dbReference>
<gene>
    <name evidence="2" type="ORF">IQ26_03847</name>
</gene>
<accession>A0A562NPF6</accession>
<reference evidence="2 3" key="1">
    <citation type="journal article" date="2015" name="Stand. Genomic Sci.">
        <title>Genomic Encyclopedia of Bacterial and Archaeal Type Strains, Phase III: the genomes of soil and plant-associated and newly described type strains.</title>
        <authorList>
            <person name="Whitman W.B."/>
            <person name="Woyke T."/>
            <person name="Klenk H.P."/>
            <person name="Zhou Y."/>
            <person name="Lilburn T.G."/>
            <person name="Beck B.J."/>
            <person name="De Vos P."/>
            <person name="Vandamme P."/>
            <person name="Eisen J.A."/>
            <person name="Garrity G."/>
            <person name="Hugenholtz P."/>
            <person name="Kyrpides N.C."/>
        </authorList>
    </citation>
    <scope>NUCLEOTIDE SEQUENCE [LARGE SCALE GENOMIC DNA]</scope>
    <source>
        <strain evidence="2 3">CGMCC 1.2546</strain>
    </source>
</reference>
<evidence type="ECO:0000256" key="1">
    <source>
        <dbReference type="SAM" id="MobiDB-lite"/>
    </source>
</evidence>
<organism evidence="2 3">
    <name type="scientific">Mesorhizobium tianshanense</name>
    <dbReference type="NCBI Taxonomy" id="39844"/>
    <lineage>
        <taxon>Bacteria</taxon>
        <taxon>Pseudomonadati</taxon>
        <taxon>Pseudomonadota</taxon>
        <taxon>Alphaproteobacteria</taxon>
        <taxon>Hyphomicrobiales</taxon>
        <taxon>Phyllobacteriaceae</taxon>
        <taxon>Mesorhizobium</taxon>
    </lineage>
</organism>
<keyword evidence="3" id="KW-1185">Reference proteome</keyword>
<dbReference type="InterPro" id="IPR022254">
    <property type="entry name" value="DUF3775"/>
</dbReference>
<dbReference type="RefSeq" id="WP_145719925.1">
    <property type="nucleotide sequence ID" value="NZ_BSPF01000002.1"/>
</dbReference>
<dbReference type="Pfam" id="PF12616">
    <property type="entry name" value="DUF3775"/>
    <property type="match status" value="1"/>
</dbReference>
<proteinExistence type="predicted"/>
<protein>
    <submittedName>
        <fullName evidence="2">Uncharacterized protein DUF3775</fullName>
    </submittedName>
</protein>